<sequence>PSRLFVQKGGADRARASRAGASRPAPLAMKMVRGLLIACFVAQARGLVAREHETPQALQVPAPSPEAATKVAPTYAPAPVKMPLITRILEPLLGKQVAGMDQHGWWVVMRTAIGWAVLLYGIWMWTWWLPSLYFRMHDAYQKENIDGRTFKQYLTYHFNYWMASGGISAMFQLLVIGILTLLTLGAFIYAIMMQDSPVRGLWLCTVWASAASVDPAVTAMEGGVGMIATFGGLVLLAVLLTTISDFFAEQQRKSNEGRDPIVEGGHLVLLGLSSQTKQFLEELAICEASSAPTTVAILHTLPKSEIEQEIKRQNTNTGDLKIVCRSGLPSSASDLWKVGADVCSRIVILDEPALPRDEADAITFGTLLTLRGQGACGWPHGGHIAVQCCLGKNVTFMNDLYPGKTFVLSGERLGRLMVQSAQDQGLCPIFNAIIGFEGDEFYSASAESLNLAGKLFQEAPFWCEQTVPIGIRDSGGAYHINPEKSYEIKEDDEVILLAEDDDALQPLSKPLMDFEAWKMKFGSATFEESDPNDNEVVQVLICNFTERGYGCAILLALDEMCGAGSECDIYCSLSEDEVISIIKNAEEEADRTLKNIKVRKIFTVPQHQMTSRHKINVMPLQDYDFNFVLADAALGFQKADEQTVAMIIQMKSLIQESFPEHKFEPLVEVCTPNATLQLELCGIQNTINTISMMSKAMALVAIDTLAHGVLSDLLSATGNNMDIMYLKDYLGTQPLPQQITFVEIAAIVNRAAQQVVIGWSESNEQGEKVWVVNPKNKLLPRPWSAEDKIVVIKDV</sequence>
<gene>
    <name evidence="9" type="ORF">SCF082_LOCUS16813</name>
</gene>
<feature type="non-terminal residue" evidence="9">
    <location>
        <position position="1"/>
    </location>
</feature>
<dbReference type="Gene3D" id="3.40.50.720">
    <property type="entry name" value="NAD(P)-binding Rossmann-like Domain"/>
    <property type="match status" value="1"/>
</dbReference>
<dbReference type="EMBL" id="CAXAMM010011046">
    <property type="protein sequence ID" value="CAK9024866.1"/>
    <property type="molecule type" value="Genomic_DNA"/>
</dbReference>
<keyword evidence="6 7" id="KW-0472">Membrane</keyword>
<evidence type="ECO:0000256" key="6">
    <source>
        <dbReference type="ARBA" id="ARBA00023136"/>
    </source>
</evidence>
<feature type="domain" description="CASTOR/POLLUX/SYM8 ion channel conserved" evidence="8">
    <location>
        <begin position="413"/>
        <end position="506"/>
    </location>
</feature>
<dbReference type="PANTHER" id="PTHR31563:SF10">
    <property type="entry name" value="ION CHANNEL POLLUX-RELATED"/>
    <property type="match status" value="1"/>
</dbReference>
<keyword evidence="2" id="KW-0813">Transport</keyword>
<evidence type="ECO:0000256" key="4">
    <source>
        <dbReference type="ARBA" id="ARBA00022989"/>
    </source>
</evidence>
<dbReference type="InterPro" id="IPR044849">
    <property type="entry name" value="CASTOR/POLLUX/SYM8-like"/>
</dbReference>
<dbReference type="Proteomes" id="UP001642464">
    <property type="component" value="Unassembled WGS sequence"/>
</dbReference>
<evidence type="ECO:0000256" key="2">
    <source>
        <dbReference type="ARBA" id="ARBA00022448"/>
    </source>
</evidence>
<evidence type="ECO:0000256" key="5">
    <source>
        <dbReference type="ARBA" id="ARBA00023065"/>
    </source>
</evidence>
<organism evidence="9 10">
    <name type="scientific">Durusdinium trenchii</name>
    <dbReference type="NCBI Taxonomy" id="1381693"/>
    <lineage>
        <taxon>Eukaryota</taxon>
        <taxon>Sar</taxon>
        <taxon>Alveolata</taxon>
        <taxon>Dinophyceae</taxon>
        <taxon>Suessiales</taxon>
        <taxon>Symbiodiniaceae</taxon>
        <taxon>Durusdinium</taxon>
    </lineage>
</organism>
<reference evidence="9 10" key="1">
    <citation type="submission" date="2024-02" db="EMBL/GenBank/DDBJ databases">
        <authorList>
            <person name="Chen Y."/>
            <person name="Shah S."/>
            <person name="Dougan E. K."/>
            <person name="Thang M."/>
            <person name="Chan C."/>
        </authorList>
    </citation>
    <scope>NUCLEOTIDE SEQUENCE [LARGE SCALE GENOMIC DNA]</scope>
</reference>
<comment type="subcellular location">
    <subcellularLocation>
        <location evidence="1">Endomembrane system</location>
        <topology evidence="1">Multi-pass membrane protein</topology>
    </subcellularLocation>
</comment>
<dbReference type="PANTHER" id="PTHR31563">
    <property type="entry name" value="ION CHANNEL POLLUX-RELATED"/>
    <property type="match status" value="1"/>
</dbReference>
<evidence type="ECO:0000313" key="9">
    <source>
        <dbReference type="EMBL" id="CAK9024866.1"/>
    </source>
</evidence>
<dbReference type="Pfam" id="PF06241">
    <property type="entry name" value="Castor_Poll_mid"/>
    <property type="match status" value="1"/>
</dbReference>
<evidence type="ECO:0000259" key="8">
    <source>
        <dbReference type="Pfam" id="PF06241"/>
    </source>
</evidence>
<accession>A0ABP0KDI1</accession>
<feature type="transmembrane region" description="Helical" evidence="7">
    <location>
        <begin position="226"/>
        <end position="248"/>
    </location>
</feature>
<proteinExistence type="predicted"/>
<keyword evidence="3 7" id="KW-0812">Transmembrane</keyword>
<evidence type="ECO:0000256" key="7">
    <source>
        <dbReference type="SAM" id="Phobius"/>
    </source>
</evidence>
<feature type="transmembrane region" description="Helical" evidence="7">
    <location>
        <begin position="105"/>
        <end position="128"/>
    </location>
</feature>
<evidence type="ECO:0000313" key="10">
    <source>
        <dbReference type="Proteomes" id="UP001642464"/>
    </source>
</evidence>
<dbReference type="InterPro" id="IPR010420">
    <property type="entry name" value="CASTOR/POLLUX/SYM8_dom"/>
</dbReference>
<protein>
    <submittedName>
        <fullName evidence="9">Ion channel CASTOR</fullName>
    </submittedName>
</protein>
<name>A0ABP0KDI1_9DINO</name>
<keyword evidence="5" id="KW-0406">Ion transport</keyword>
<feature type="transmembrane region" description="Helical" evidence="7">
    <location>
        <begin position="160"/>
        <end position="189"/>
    </location>
</feature>
<evidence type="ECO:0000256" key="1">
    <source>
        <dbReference type="ARBA" id="ARBA00004127"/>
    </source>
</evidence>
<keyword evidence="4 7" id="KW-1133">Transmembrane helix</keyword>
<keyword evidence="10" id="KW-1185">Reference proteome</keyword>
<evidence type="ECO:0000256" key="3">
    <source>
        <dbReference type="ARBA" id="ARBA00022692"/>
    </source>
</evidence>
<comment type="caution">
    <text evidence="9">The sequence shown here is derived from an EMBL/GenBank/DDBJ whole genome shotgun (WGS) entry which is preliminary data.</text>
</comment>